<keyword evidence="1" id="KW-0812">Transmembrane</keyword>
<organism evidence="2 3">
    <name type="scientific">Elysia crispata</name>
    <name type="common">lettuce slug</name>
    <dbReference type="NCBI Taxonomy" id="231223"/>
    <lineage>
        <taxon>Eukaryota</taxon>
        <taxon>Metazoa</taxon>
        <taxon>Spiralia</taxon>
        <taxon>Lophotrochozoa</taxon>
        <taxon>Mollusca</taxon>
        <taxon>Gastropoda</taxon>
        <taxon>Heterobranchia</taxon>
        <taxon>Euthyneura</taxon>
        <taxon>Panpulmonata</taxon>
        <taxon>Sacoglossa</taxon>
        <taxon>Placobranchoidea</taxon>
        <taxon>Plakobranchidae</taxon>
        <taxon>Elysia</taxon>
    </lineage>
</organism>
<keyword evidence="1" id="KW-1133">Transmembrane helix</keyword>
<keyword evidence="3" id="KW-1185">Reference proteome</keyword>
<evidence type="ECO:0000313" key="2">
    <source>
        <dbReference type="EMBL" id="KAK3759886.1"/>
    </source>
</evidence>
<accession>A0AAE1D778</accession>
<dbReference type="AlphaFoldDB" id="A0AAE1D778"/>
<gene>
    <name evidence="2" type="ORF">RRG08_057511</name>
</gene>
<dbReference type="EMBL" id="JAWDGP010005064">
    <property type="protein sequence ID" value="KAK3759886.1"/>
    <property type="molecule type" value="Genomic_DNA"/>
</dbReference>
<comment type="caution">
    <text evidence="2">The sequence shown here is derived from an EMBL/GenBank/DDBJ whole genome shotgun (WGS) entry which is preliminary data.</text>
</comment>
<proteinExistence type="predicted"/>
<name>A0AAE1D778_9GAST</name>
<protein>
    <submittedName>
        <fullName evidence="2">Uncharacterized protein</fullName>
    </submittedName>
</protein>
<evidence type="ECO:0000256" key="1">
    <source>
        <dbReference type="SAM" id="Phobius"/>
    </source>
</evidence>
<dbReference type="Proteomes" id="UP001283361">
    <property type="component" value="Unassembled WGS sequence"/>
</dbReference>
<feature type="transmembrane region" description="Helical" evidence="1">
    <location>
        <begin position="12"/>
        <end position="35"/>
    </location>
</feature>
<reference evidence="2" key="1">
    <citation type="journal article" date="2023" name="G3 (Bethesda)">
        <title>A reference genome for the long-term kleptoplast-retaining sea slug Elysia crispata morphotype clarki.</title>
        <authorList>
            <person name="Eastman K.E."/>
            <person name="Pendleton A.L."/>
            <person name="Shaikh M.A."/>
            <person name="Suttiyut T."/>
            <person name="Ogas R."/>
            <person name="Tomko P."/>
            <person name="Gavelis G."/>
            <person name="Widhalm J.R."/>
            <person name="Wisecaver J.H."/>
        </authorList>
    </citation>
    <scope>NUCLEOTIDE SEQUENCE</scope>
    <source>
        <strain evidence="2">ECLA1</strain>
    </source>
</reference>
<keyword evidence="1" id="KW-0472">Membrane</keyword>
<sequence>MACSAFKLQDMCLKGIPLGVILLNIAAATTILSFWSTTKCLNNRHKIVKVVDILHPAHIVFHQSVKLISTGKFDPFRANIEIALMKADITSASRATRNTLMPQNGSHLFGVLLLVLITLRLECFVTCHKPVEEDTRFDTRHLW</sequence>
<evidence type="ECO:0000313" key="3">
    <source>
        <dbReference type="Proteomes" id="UP001283361"/>
    </source>
</evidence>